<reference evidence="1 2" key="1">
    <citation type="journal article" date="2009" name="Appl. Environ. Microbiol.">
        <title>Three genomes from the phylum Acidobacteria provide insight into the lifestyles of these microorganisms in soils.</title>
        <authorList>
            <person name="Ward N.L."/>
            <person name="Challacombe J.F."/>
            <person name="Janssen P.H."/>
            <person name="Henrissat B."/>
            <person name="Coutinho P.M."/>
            <person name="Wu M."/>
            <person name="Xie G."/>
            <person name="Haft D.H."/>
            <person name="Sait M."/>
            <person name="Badger J."/>
            <person name="Barabote R.D."/>
            <person name="Bradley B."/>
            <person name="Brettin T.S."/>
            <person name="Brinkac L.M."/>
            <person name="Bruce D."/>
            <person name="Creasy T."/>
            <person name="Daugherty S.C."/>
            <person name="Davidsen T.M."/>
            <person name="DeBoy R.T."/>
            <person name="Detter J.C."/>
            <person name="Dodson R.J."/>
            <person name="Durkin A.S."/>
            <person name="Ganapathy A."/>
            <person name="Gwinn-Giglio M."/>
            <person name="Han C.S."/>
            <person name="Khouri H."/>
            <person name="Kiss H."/>
            <person name="Kothari S.P."/>
            <person name="Madupu R."/>
            <person name="Nelson K.E."/>
            <person name="Nelson W.C."/>
            <person name="Paulsen I."/>
            <person name="Penn K."/>
            <person name="Ren Q."/>
            <person name="Rosovitz M.J."/>
            <person name="Selengut J.D."/>
            <person name="Shrivastava S."/>
            <person name="Sullivan S.A."/>
            <person name="Tapia R."/>
            <person name="Thompson L.S."/>
            <person name="Watkins K.L."/>
            <person name="Yang Q."/>
            <person name="Yu C."/>
            <person name="Zafar N."/>
            <person name="Zhou L."/>
            <person name="Kuske C.R."/>
        </authorList>
    </citation>
    <scope>NUCLEOTIDE SEQUENCE [LARGE SCALE GENOMIC DNA]</scope>
    <source>
        <strain evidence="1 2">Ellin345</strain>
    </source>
</reference>
<dbReference type="EMBL" id="CP000360">
    <property type="protein sequence ID" value="ABF42870.1"/>
    <property type="molecule type" value="Genomic_DNA"/>
</dbReference>
<dbReference type="SUPFAM" id="SSF56059">
    <property type="entry name" value="Glutathione synthetase ATP-binding domain-like"/>
    <property type="match status" value="1"/>
</dbReference>
<dbReference type="EnsemblBacteria" id="ABF42870">
    <property type="protein sequence ID" value="ABF42870"/>
    <property type="gene ID" value="Acid345_3870"/>
</dbReference>
<dbReference type="InterPro" id="IPR053191">
    <property type="entry name" value="DcsG_Biosynth_Enzyme"/>
</dbReference>
<dbReference type="KEGG" id="aba:Acid345_3870"/>
<keyword evidence="2" id="KW-1185">Reference proteome</keyword>
<dbReference type="PANTHER" id="PTHR39217:SF1">
    <property type="entry name" value="GLUTATHIONE SYNTHETASE"/>
    <property type="match status" value="1"/>
</dbReference>
<dbReference type="eggNOG" id="COG0189">
    <property type="taxonomic scope" value="Bacteria"/>
</dbReference>
<accession>Q1IJT0</accession>
<dbReference type="PANTHER" id="PTHR39217">
    <property type="match status" value="1"/>
</dbReference>
<sequence>MKSIAWVTYKALNDIAPDDRIAAEAVRRPGVRVEPLVWDDPAVDWSAYDAVVIRSCWDYQYTPEKFVAWLDALERSSARVFNPLPVVRWNHDKKYLRDLEQRGVEIAPTYWCERATVPRIQDVLSSRGWQKAVVKPTISGTSMNTWTVTLSDSDDHDAELASLLAKRDMMIQEFMPEILDGEWSLAFFGGEFSHAAVKRAKPGDFRVQDEHGGTWAQEPCSPELIVQARRVLQCVDEDLLYARVDGVVRGGRFVLMELEVIEPMLYLGGNVAAAEMFAEKLLARI</sequence>
<dbReference type="Proteomes" id="UP000002432">
    <property type="component" value="Chromosome"/>
</dbReference>
<dbReference type="Gene3D" id="3.30.470.20">
    <property type="entry name" value="ATP-grasp fold, B domain"/>
    <property type="match status" value="1"/>
</dbReference>
<organism evidence="1 2">
    <name type="scientific">Koribacter versatilis (strain Ellin345)</name>
    <dbReference type="NCBI Taxonomy" id="204669"/>
    <lineage>
        <taxon>Bacteria</taxon>
        <taxon>Pseudomonadati</taxon>
        <taxon>Acidobacteriota</taxon>
        <taxon>Terriglobia</taxon>
        <taxon>Terriglobales</taxon>
        <taxon>Candidatus Korobacteraceae</taxon>
        <taxon>Candidatus Korobacter</taxon>
    </lineage>
</organism>
<evidence type="ECO:0000313" key="1">
    <source>
        <dbReference type="EMBL" id="ABF42870.1"/>
    </source>
</evidence>
<evidence type="ECO:0000313" key="2">
    <source>
        <dbReference type="Proteomes" id="UP000002432"/>
    </source>
</evidence>
<dbReference type="AlphaFoldDB" id="Q1IJT0"/>
<dbReference type="OrthoDB" id="3373978at2"/>
<evidence type="ECO:0008006" key="3">
    <source>
        <dbReference type="Google" id="ProtNLM"/>
    </source>
</evidence>
<proteinExistence type="predicted"/>
<gene>
    <name evidence="1" type="ordered locus">Acid345_3870</name>
</gene>
<dbReference type="STRING" id="204669.Acid345_3870"/>
<dbReference type="RefSeq" id="WP_011524669.1">
    <property type="nucleotide sequence ID" value="NC_008009.1"/>
</dbReference>
<name>Q1IJT0_KORVE</name>
<dbReference type="HOGENOM" id="CLU_070819_0_0_0"/>
<protein>
    <recommendedName>
        <fullName evidence="3">Prokaryotic glutathione synthetase ATP-binding domain-containing protein</fullName>
    </recommendedName>
</protein>